<evidence type="ECO:0000313" key="3">
    <source>
        <dbReference type="EMBL" id="PXW83384.1"/>
    </source>
</evidence>
<dbReference type="InterPro" id="IPR015995">
    <property type="entry name" value="MlrC_N"/>
</dbReference>
<dbReference type="AlphaFoldDB" id="A0A2V3VQG2"/>
<dbReference type="InterPro" id="IPR010799">
    <property type="entry name" value="MlrC_C"/>
</dbReference>
<comment type="caution">
    <text evidence="3">The sequence shown here is derived from an EMBL/GenBank/DDBJ whole genome shotgun (WGS) entry which is preliminary data.</text>
</comment>
<evidence type="ECO:0000259" key="2">
    <source>
        <dbReference type="Pfam" id="PF07364"/>
    </source>
</evidence>
<protein>
    <submittedName>
        <fullName evidence="3">Microcystin degradation protein MlrC</fullName>
    </submittedName>
</protein>
<name>A0A2V3VQG2_9BACI</name>
<gene>
    <name evidence="3" type="ORF">DFR56_11663</name>
</gene>
<dbReference type="EMBL" id="QJJQ01000016">
    <property type="protein sequence ID" value="PXW83384.1"/>
    <property type="molecule type" value="Genomic_DNA"/>
</dbReference>
<dbReference type="RefSeq" id="WP_110396907.1">
    <property type="nucleotide sequence ID" value="NZ_JBHUHB010000001.1"/>
</dbReference>
<accession>A0A2V3VQG2</accession>
<feature type="domain" description="Microcystin LR degradation protein MlrC N-terminal" evidence="2">
    <location>
        <begin position="3"/>
        <end position="288"/>
    </location>
</feature>
<dbReference type="OrthoDB" id="9815420at2"/>
<sequence length="500" mass="54848">MKAVVIEFHQETNSFNPNVCTRSYFEQSRIAIGEELFELIGKPCALGGIFKALQEKNVDIIPGISMFTMSGGRVDQKVVDEFIERSIQAIHQHASIDAVFISLHGATETTEHEDCSGYIIEAIRSVVGNETILACSTDMHANITTKMMEHSNIICGYETYPHVDHFETGYRTGKLGLSCLLDVNKPKMVQVKIPMIVPASAYTTMSGPFAALINEGQLLVKNREIDDFSIYQMQPWLDVEDGASSVIVIAKEEAKAEEYALFLARKLFNLRESFQPNLYSIDQVIKIAEKNTNSQPVVLVDSADSTNAGATGDSVAVVKKMLESGSKVKTAIAIVDAPAADLAHEIGVGNKAVFSIGGTKLPEMNETLQVECYVKSLHDGTFVQEGPAGRGMINNIGPSAVLRIGNIDVLVCHHIFGNGDPQLFRAFGMEPTLYELITVKACTSFRAAYSKFTDQIYDTDTPGAASVDLKSLPFKRLSKHVYPFSSLENKEMNEFVYGKS</sequence>
<evidence type="ECO:0000313" key="4">
    <source>
        <dbReference type="Proteomes" id="UP000247978"/>
    </source>
</evidence>
<evidence type="ECO:0000259" key="1">
    <source>
        <dbReference type="Pfam" id="PF07171"/>
    </source>
</evidence>
<keyword evidence="4" id="KW-1185">Reference proteome</keyword>
<organism evidence="3 4">
    <name type="scientific">Pseudogracilibacillus auburnensis</name>
    <dbReference type="NCBI Taxonomy" id="1494959"/>
    <lineage>
        <taxon>Bacteria</taxon>
        <taxon>Bacillati</taxon>
        <taxon>Bacillota</taxon>
        <taxon>Bacilli</taxon>
        <taxon>Bacillales</taxon>
        <taxon>Bacillaceae</taxon>
        <taxon>Pseudogracilibacillus</taxon>
    </lineage>
</organism>
<proteinExistence type="predicted"/>
<dbReference type="Proteomes" id="UP000247978">
    <property type="component" value="Unassembled WGS sequence"/>
</dbReference>
<dbReference type="Pfam" id="PF07171">
    <property type="entry name" value="MlrC_C"/>
    <property type="match status" value="1"/>
</dbReference>
<feature type="domain" description="Microcystin LR degradation protein MlrC C-terminal" evidence="1">
    <location>
        <begin position="299"/>
        <end position="476"/>
    </location>
</feature>
<dbReference type="Pfam" id="PF07364">
    <property type="entry name" value="DUF1485"/>
    <property type="match status" value="1"/>
</dbReference>
<reference evidence="3 4" key="1">
    <citation type="submission" date="2018-05" db="EMBL/GenBank/DDBJ databases">
        <title>Genomic Encyclopedia of Type Strains, Phase IV (KMG-IV): sequencing the most valuable type-strain genomes for metagenomic binning, comparative biology and taxonomic classification.</title>
        <authorList>
            <person name="Goeker M."/>
        </authorList>
    </citation>
    <scope>NUCLEOTIDE SEQUENCE [LARGE SCALE GENOMIC DNA]</scope>
    <source>
        <strain evidence="3 4">DSM 28556</strain>
    </source>
</reference>